<proteinExistence type="predicted"/>
<dbReference type="RefSeq" id="WP_154345034.1">
    <property type="nucleotide sequence ID" value="NZ_WKJD01000006.1"/>
</dbReference>
<comment type="caution">
    <text evidence="2">The sequence shown here is derived from an EMBL/GenBank/DDBJ whole genome shotgun (WGS) entry which is preliminary data.</text>
</comment>
<reference evidence="2 3" key="1">
    <citation type="submission" date="2019-11" db="EMBL/GenBank/DDBJ databases">
        <title>Agromyces kandeliae sp. nov., isolated from mangrove soil.</title>
        <authorList>
            <person name="Wang R."/>
        </authorList>
    </citation>
    <scope>NUCLEOTIDE SEQUENCE [LARGE SCALE GENOMIC DNA]</scope>
    <source>
        <strain evidence="2 3">Q22</strain>
    </source>
</reference>
<evidence type="ECO:0000313" key="3">
    <source>
        <dbReference type="Proteomes" id="UP000476511"/>
    </source>
</evidence>
<keyword evidence="1" id="KW-0812">Transmembrane</keyword>
<feature type="transmembrane region" description="Helical" evidence="1">
    <location>
        <begin position="65"/>
        <end position="84"/>
    </location>
</feature>
<keyword evidence="1" id="KW-0472">Membrane</keyword>
<organism evidence="2 3">
    <name type="scientific">Agromyces kandeliae</name>
    <dbReference type="NCBI Taxonomy" id="2666141"/>
    <lineage>
        <taxon>Bacteria</taxon>
        <taxon>Bacillati</taxon>
        <taxon>Actinomycetota</taxon>
        <taxon>Actinomycetes</taxon>
        <taxon>Micrococcales</taxon>
        <taxon>Microbacteriaceae</taxon>
        <taxon>Agromyces</taxon>
    </lineage>
</organism>
<name>A0A6L5QZQ6_9MICO</name>
<dbReference type="Proteomes" id="UP000476511">
    <property type="component" value="Unassembled WGS sequence"/>
</dbReference>
<protein>
    <recommendedName>
        <fullName evidence="4">DUF4386 family protein</fullName>
    </recommendedName>
</protein>
<feature type="transmembrane region" description="Helical" evidence="1">
    <location>
        <begin position="105"/>
        <end position="132"/>
    </location>
</feature>
<feature type="transmembrane region" description="Helical" evidence="1">
    <location>
        <begin position="152"/>
        <end position="173"/>
    </location>
</feature>
<feature type="transmembrane region" description="Helical" evidence="1">
    <location>
        <begin position="23"/>
        <end position="45"/>
    </location>
</feature>
<keyword evidence="3" id="KW-1185">Reference proteome</keyword>
<sequence>MTTGTHPETVPSTTPRRFHASRYLGAAFAVVFLAGLVLISLPPYVYGGTLADWASGVDDEARLNLLVGLSTIVFPVAGILLMWSAAHLRTAIDHDRPRPSIPGQLAVLGAAVTSIGVVVAASASAAAAHVVAPSADGGFPAVPEVAYGLEMFSSQVLNPSFFGLSLMVFALSVGLRRVRRLPGWLAWAGCILAPLLPVAWMLGMIPLLLAAVWVAIATAVVDTEPQG</sequence>
<gene>
    <name evidence="2" type="ORF">GJR97_02950</name>
</gene>
<dbReference type="EMBL" id="WKJD01000006">
    <property type="protein sequence ID" value="MRX42678.1"/>
    <property type="molecule type" value="Genomic_DNA"/>
</dbReference>
<evidence type="ECO:0000256" key="1">
    <source>
        <dbReference type="SAM" id="Phobius"/>
    </source>
</evidence>
<accession>A0A6L5QZQ6</accession>
<keyword evidence="1" id="KW-1133">Transmembrane helix</keyword>
<evidence type="ECO:0000313" key="2">
    <source>
        <dbReference type="EMBL" id="MRX42678.1"/>
    </source>
</evidence>
<feature type="transmembrane region" description="Helical" evidence="1">
    <location>
        <begin position="185"/>
        <end position="216"/>
    </location>
</feature>
<dbReference type="AlphaFoldDB" id="A0A6L5QZQ6"/>
<evidence type="ECO:0008006" key="4">
    <source>
        <dbReference type="Google" id="ProtNLM"/>
    </source>
</evidence>